<name>A0A0N4ZWM6_PARTI</name>
<protein>
    <submittedName>
        <fullName evidence="4">Superoxide dismutase</fullName>
    </submittedName>
</protein>
<dbReference type="WBParaSite" id="PTRK_0001308100.1">
    <property type="protein sequence ID" value="PTRK_0001308100.1"/>
    <property type="gene ID" value="PTRK_0001308100"/>
</dbReference>
<feature type="region of interest" description="Disordered" evidence="1">
    <location>
        <begin position="53"/>
        <end position="74"/>
    </location>
</feature>
<accession>A0A0N4ZWM6</accession>
<proteinExistence type="predicted"/>
<organism evidence="3 4">
    <name type="scientific">Parastrongyloides trichosuri</name>
    <name type="common">Possum-specific nematode worm</name>
    <dbReference type="NCBI Taxonomy" id="131310"/>
    <lineage>
        <taxon>Eukaryota</taxon>
        <taxon>Metazoa</taxon>
        <taxon>Ecdysozoa</taxon>
        <taxon>Nematoda</taxon>
        <taxon>Chromadorea</taxon>
        <taxon>Rhabditida</taxon>
        <taxon>Tylenchina</taxon>
        <taxon>Panagrolaimomorpha</taxon>
        <taxon>Strongyloidoidea</taxon>
        <taxon>Strongyloididae</taxon>
        <taxon>Parastrongyloides</taxon>
    </lineage>
</organism>
<keyword evidence="3" id="KW-1185">Reference proteome</keyword>
<evidence type="ECO:0000256" key="2">
    <source>
        <dbReference type="SAM" id="SignalP"/>
    </source>
</evidence>
<dbReference type="AlphaFoldDB" id="A0A0N4ZWM6"/>
<sequence length="74" mass="7793">MNEMKKIALTIAALAMTSGIAMAENPFTGTPADLYANDTTPVAANFTLKSTQPVTYTDGSAHGFSDHSPSSTRR</sequence>
<feature type="chain" id="PRO_5005892320" evidence="2">
    <location>
        <begin position="24"/>
        <end position="74"/>
    </location>
</feature>
<evidence type="ECO:0000313" key="4">
    <source>
        <dbReference type="WBParaSite" id="PTRK_0001308100.1"/>
    </source>
</evidence>
<feature type="signal peptide" evidence="2">
    <location>
        <begin position="1"/>
        <end position="23"/>
    </location>
</feature>
<evidence type="ECO:0000256" key="1">
    <source>
        <dbReference type="SAM" id="MobiDB-lite"/>
    </source>
</evidence>
<reference evidence="4" key="1">
    <citation type="submission" date="2017-02" db="UniProtKB">
        <authorList>
            <consortium name="WormBaseParasite"/>
        </authorList>
    </citation>
    <scope>IDENTIFICATION</scope>
</reference>
<keyword evidence="2" id="KW-0732">Signal</keyword>
<evidence type="ECO:0000313" key="3">
    <source>
        <dbReference type="Proteomes" id="UP000038045"/>
    </source>
</evidence>
<dbReference type="Proteomes" id="UP000038045">
    <property type="component" value="Unplaced"/>
</dbReference>